<protein>
    <submittedName>
        <fullName evidence="2">Ecm34p</fullName>
    </submittedName>
</protein>
<gene>
    <name evidence="2" type="ORF">VIN7_2062</name>
</gene>
<name>H0GH78_SACCK</name>
<evidence type="ECO:0000313" key="3">
    <source>
        <dbReference type="Proteomes" id="UP000009009"/>
    </source>
</evidence>
<organism evidence="2 3">
    <name type="scientific">Saccharomyces cerevisiae x Saccharomyces kudriavzevii (strain VIN7)</name>
    <name type="common">Yeast</name>
    <dbReference type="NCBI Taxonomy" id="1095631"/>
    <lineage>
        <taxon>Eukaryota</taxon>
        <taxon>Fungi</taxon>
        <taxon>Dikarya</taxon>
        <taxon>Ascomycota</taxon>
        <taxon>Saccharomycotina</taxon>
        <taxon>Saccharomycetes</taxon>
        <taxon>Saccharomycetales</taxon>
        <taxon>Saccharomycetaceae</taxon>
        <taxon>Saccharomyces</taxon>
    </lineage>
</organism>
<reference evidence="2 3" key="1">
    <citation type="journal article" date="2012" name="FEMS Yeast Res.">
        <title>The genome sequence of the wine yeast VIN7 reveals an allotriploid hybrid genome with Saccharomyces cerevisiae and Saccharomyces kudriavzevii origins.</title>
        <authorList>
            <person name="Borneman A.R."/>
            <person name="Desany B.A."/>
            <person name="Riches D."/>
            <person name="Affourtit J.P."/>
            <person name="Forgan A.H."/>
            <person name="Pretorius I.S."/>
            <person name="Egholm M."/>
            <person name="Chambers P.J."/>
        </authorList>
    </citation>
    <scope>NUCLEOTIDE SEQUENCE [LARGE SCALE GENOMIC DNA]</scope>
    <source>
        <strain evidence="2 3">VIN7</strain>
    </source>
</reference>
<evidence type="ECO:0000313" key="2">
    <source>
        <dbReference type="EMBL" id="EHN06810.1"/>
    </source>
</evidence>
<keyword evidence="1" id="KW-0812">Transmembrane</keyword>
<proteinExistence type="predicted"/>
<evidence type="ECO:0000256" key="1">
    <source>
        <dbReference type="SAM" id="Phobius"/>
    </source>
</evidence>
<dbReference type="EMBL" id="AGVY01000027">
    <property type="protein sequence ID" value="EHN06810.1"/>
    <property type="molecule type" value="Genomic_DNA"/>
</dbReference>
<dbReference type="InterPro" id="IPR001142">
    <property type="entry name" value="DUP/COS"/>
</dbReference>
<dbReference type="PhylomeDB" id="H0GH78"/>
<dbReference type="Pfam" id="PF00674">
    <property type="entry name" value="DUP"/>
    <property type="match status" value="2"/>
</dbReference>
<keyword evidence="3" id="KW-1185">Reference proteome</keyword>
<dbReference type="Proteomes" id="UP000009009">
    <property type="component" value="Unassembled WGS sequence"/>
</dbReference>
<feature type="transmembrane region" description="Helical" evidence="1">
    <location>
        <begin position="51"/>
        <end position="69"/>
    </location>
</feature>
<sequence>MEGRKSEDEKNEAALACDVFESSNAKLPKNVFRSSFTWYCYEVINRSAFHIWLLLCLTLIVGWKVFSGIGGRRPSDSNMDGPQTKHKRNPGFLRRHSTIVILVISLAVSFSWEAFKMYRERTFGKQITQFAKEIIKSAPSTDMESWDRVAADFNSYMYENKLWNTEYFFFDGSSCHVAFRRTLLWISSRIDGDYKIEYFRKHPYIEEALKVYFAEVDRKWNLNTSQQLLSNISVGNIKLPGQSCRFKLFHIFKKVMKQRFSQVATVIFFVMSIRSPRNLGLFFFTLALFVVLVCSQEWFSFEMNRSCSMKVEHRMQFLSTIISEHQKSDVNCWDQIAKKMNVYLFEQKVSGSDVFFLDGADCERFFERNFLRYLPSRKSSHPDLPIAELLPYIRKADIACAGKQLI</sequence>
<comment type="caution">
    <text evidence="2">The sequence shown here is derived from an EMBL/GenBank/DDBJ whole genome shotgun (WGS) entry which is preliminary data.</text>
</comment>
<feature type="transmembrane region" description="Helical" evidence="1">
    <location>
        <begin position="96"/>
        <end position="115"/>
    </location>
</feature>
<dbReference type="AlphaFoldDB" id="H0GH78"/>
<keyword evidence="1" id="KW-0472">Membrane</keyword>
<feature type="transmembrane region" description="Helical" evidence="1">
    <location>
        <begin position="279"/>
        <end position="299"/>
    </location>
</feature>
<keyword evidence="1" id="KW-1133">Transmembrane helix</keyword>
<dbReference type="HOGENOM" id="CLU_062892_1_0_1"/>
<dbReference type="OrthoDB" id="4037681at2759"/>
<accession>H0GH78</accession>